<sequence>MYLEEERQADDVARQRLGMKPTVIPEKTASQKIGLNSLLKRVRGIATTHEDEL</sequence>
<comment type="caution">
    <text evidence="1">The sequence shown here is derived from an EMBL/GenBank/DDBJ whole genome shotgun (WGS) entry which is preliminary data.</text>
</comment>
<accession>A0A0F9BVD0</accession>
<proteinExistence type="predicted"/>
<reference evidence="1" key="1">
    <citation type="journal article" date="2015" name="Nature">
        <title>Complex archaea that bridge the gap between prokaryotes and eukaryotes.</title>
        <authorList>
            <person name="Spang A."/>
            <person name="Saw J.H."/>
            <person name="Jorgensen S.L."/>
            <person name="Zaremba-Niedzwiedzka K."/>
            <person name="Martijn J."/>
            <person name="Lind A.E."/>
            <person name="van Eijk R."/>
            <person name="Schleper C."/>
            <person name="Guy L."/>
            <person name="Ettema T.J."/>
        </authorList>
    </citation>
    <scope>NUCLEOTIDE SEQUENCE</scope>
</reference>
<organism evidence="1">
    <name type="scientific">marine sediment metagenome</name>
    <dbReference type="NCBI Taxonomy" id="412755"/>
    <lineage>
        <taxon>unclassified sequences</taxon>
        <taxon>metagenomes</taxon>
        <taxon>ecological metagenomes</taxon>
    </lineage>
</organism>
<dbReference type="EMBL" id="LAZR01036065">
    <property type="protein sequence ID" value="KKL25834.1"/>
    <property type="molecule type" value="Genomic_DNA"/>
</dbReference>
<dbReference type="AlphaFoldDB" id="A0A0F9BVD0"/>
<gene>
    <name evidence="1" type="ORF">LCGC14_2401340</name>
</gene>
<evidence type="ECO:0000313" key="1">
    <source>
        <dbReference type="EMBL" id="KKL25834.1"/>
    </source>
</evidence>
<name>A0A0F9BVD0_9ZZZZ</name>
<protein>
    <submittedName>
        <fullName evidence="1">Uncharacterized protein</fullName>
    </submittedName>
</protein>